<feature type="transmembrane region" description="Helical" evidence="2">
    <location>
        <begin position="67"/>
        <end position="86"/>
    </location>
</feature>
<feature type="transmembrane region" description="Helical" evidence="2">
    <location>
        <begin position="37"/>
        <end position="55"/>
    </location>
</feature>
<protein>
    <submittedName>
        <fullName evidence="4">Membrane protease YdiL (CAAX protease family)</fullName>
    </submittedName>
</protein>
<evidence type="ECO:0000256" key="1">
    <source>
        <dbReference type="SAM" id="MobiDB-lite"/>
    </source>
</evidence>
<gene>
    <name evidence="4" type="ORF">CLV56_4065</name>
</gene>
<organism evidence="4 5">
    <name type="scientific">Mumia flava</name>
    <dbReference type="NCBI Taxonomy" id="1348852"/>
    <lineage>
        <taxon>Bacteria</taxon>
        <taxon>Bacillati</taxon>
        <taxon>Actinomycetota</taxon>
        <taxon>Actinomycetes</taxon>
        <taxon>Propionibacteriales</taxon>
        <taxon>Nocardioidaceae</taxon>
        <taxon>Mumia</taxon>
    </lineage>
</organism>
<feature type="transmembrane region" description="Helical" evidence="2">
    <location>
        <begin position="168"/>
        <end position="192"/>
    </location>
</feature>
<dbReference type="EMBL" id="PGEZ01000004">
    <property type="protein sequence ID" value="PJJ48189.1"/>
    <property type="molecule type" value="Genomic_DNA"/>
</dbReference>
<evidence type="ECO:0000259" key="3">
    <source>
        <dbReference type="Pfam" id="PF02517"/>
    </source>
</evidence>
<dbReference type="AlphaFoldDB" id="A0A0B2BRD4"/>
<comment type="caution">
    <text evidence="4">The sequence shown here is derived from an EMBL/GenBank/DDBJ whole genome shotgun (WGS) entry which is preliminary data.</text>
</comment>
<dbReference type="InterPro" id="IPR003675">
    <property type="entry name" value="Rce1/LyrA-like_dom"/>
</dbReference>
<dbReference type="GO" id="GO:0004175">
    <property type="term" value="F:endopeptidase activity"/>
    <property type="evidence" value="ECO:0007669"/>
    <property type="project" value="UniProtKB-ARBA"/>
</dbReference>
<feature type="transmembrane region" description="Helical" evidence="2">
    <location>
        <begin position="128"/>
        <end position="148"/>
    </location>
</feature>
<keyword evidence="2" id="KW-1133">Transmembrane helix</keyword>
<dbReference type="GO" id="GO:0006508">
    <property type="term" value="P:proteolysis"/>
    <property type="evidence" value="ECO:0007669"/>
    <property type="project" value="UniProtKB-KW"/>
</dbReference>
<feature type="transmembrane region" description="Helical" evidence="2">
    <location>
        <begin position="98"/>
        <end position="122"/>
    </location>
</feature>
<keyword evidence="4" id="KW-0645">Protease</keyword>
<feature type="transmembrane region" description="Helical" evidence="2">
    <location>
        <begin position="222"/>
        <end position="240"/>
    </location>
</feature>
<dbReference type="PANTHER" id="PTHR35797:SF1">
    <property type="entry name" value="PROTEASE"/>
    <property type="match status" value="1"/>
</dbReference>
<feature type="domain" description="CAAX prenyl protease 2/Lysostaphin resistance protein A-like" evidence="3">
    <location>
        <begin position="137"/>
        <end position="234"/>
    </location>
</feature>
<keyword evidence="2" id="KW-0812">Transmembrane</keyword>
<evidence type="ECO:0000313" key="5">
    <source>
        <dbReference type="Proteomes" id="UP000230842"/>
    </source>
</evidence>
<dbReference type="Proteomes" id="UP000230842">
    <property type="component" value="Unassembled WGS sequence"/>
</dbReference>
<evidence type="ECO:0000313" key="4">
    <source>
        <dbReference type="EMBL" id="PJJ48189.1"/>
    </source>
</evidence>
<keyword evidence="4" id="KW-0378">Hydrolase</keyword>
<dbReference type="Pfam" id="PF02517">
    <property type="entry name" value="Rce1-like"/>
    <property type="match status" value="1"/>
</dbReference>
<feature type="transmembrane region" description="Helical" evidence="2">
    <location>
        <begin position="198"/>
        <end position="215"/>
    </location>
</feature>
<accession>A0A0B2BRD4</accession>
<keyword evidence="5" id="KW-1185">Reference proteome</keyword>
<evidence type="ECO:0000256" key="2">
    <source>
        <dbReference type="SAM" id="Phobius"/>
    </source>
</evidence>
<reference evidence="4 5" key="1">
    <citation type="submission" date="2017-11" db="EMBL/GenBank/DDBJ databases">
        <title>Genomic Encyclopedia of Archaeal and Bacterial Type Strains, Phase II (KMG-II): From Individual Species to Whole Genera.</title>
        <authorList>
            <person name="Goeker M."/>
        </authorList>
    </citation>
    <scope>NUCLEOTIDE SEQUENCE [LARGE SCALE GENOMIC DNA]</scope>
    <source>
        <strain evidence="4 5">DSM 27763</strain>
    </source>
</reference>
<feature type="region of interest" description="Disordered" evidence="1">
    <location>
        <begin position="1"/>
        <end position="22"/>
    </location>
</feature>
<dbReference type="PANTHER" id="PTHR35797">
    <property type="entry name" value="PROTEASE-RELATED"/>
    <property type="match status" value="1"/>
</dbReference>
<feature type="transmembrane region" description="Helical" evidence="2">
    <location>
        <begin position="260"/>
        <end position="282"/>
    </location>
</feature>
<name>A0A0B2BRD4_9ACTN</name>
<keyword evidence="2" id="KW-0472">Membrane</keyword>
<proteinExistence type="predicted"/>
<dbReference type="InterPro" id="IPR042150">
    <property type="entry name" value="MmRce1-like"/>
</dbReference>
<dbReference type="GO" id="GO:0080120">
    <property type="term" value="P:CAAX-box protein maturation"/>
    <property type="evidence" value="ECO:0007669"/>
    <property type="project" value="UniProtKB-ARBA"/>
</dbReference>
<sequence length="296" mass="31319">MATIGGDTWRGASAPDPPRSRSMAELRIDPAYDGRRLVVFFGVTTLAAMFAVFATSPQIDVEPPPDLLLMLLYAPAVGAVVVAYIGPAVVRVGWPSGWVLAGLVPPAAALMVTTMAGLLGVVGFHSEHLGRMLAYAVPFTLIGAALAFGEEVGWRGFLWPLLRRRTSFWISALVLAPAWWATHALLVLVGWYGSVDGLPAYTVGLVGFVLFAGVLTDRSRSIWPAVVAHGAWNGTVALSFSATGDEENLVFSGSDALLGAFGWLAATSMLLVGLAYAGWHVYGPDPRGGREETGPR</sequence>